<evidence type="ECO:0000259" key="5">
    <source>
        <dbReference type="PROSITE" id="PS51523"/>
    </source>
</evidence>
<feature type="compositionally biased region" description="Low complexity" evidence="4">
    <location>
        <begin position="86"/>
        <end position="98"/>
    </location>
</feature>
<organism evidence="6 7">
    <name type="scientific">Penstemon smallii</name>
    <dbReference type="NCBI Taxonomy" id="265156"/>
    <lineage>
        <taxon>Eukaryota</taxon>
        <taxon>Viridiplantae</taxon>
        <taxon>Streptophyta</taxon>
        <taxon>Embryophyta</taxon>
        <taxon>Tracheophyta</taxon>
        <taxon>Spermatophyta</taxon>
        <taxon>Magnoliopsida</taxon>
        <taxon>eudicotyledons</taxon>
        <taxon>Gunneridae</taxon>
        <taxon>Pentapetalae</taxon>
        <taxon>asterids</taxon>
        <taxon>lamiids</taxon>
        <taxon>Lamiales</taxon>
        <taxon>Plantaginaceae</taxon>
        <taxon>Cheloneae</taxon>
        <taxon>Penstemon</taxon>
    </lineage>
</organism>
<evidence type="ECO:0000256" key="4">
    <source>
        <dbReference type="SAM" id="MobiDB-lite"/>
    </source>
</evidence>
<dbReference type="PANTHER" id="PTHR31948">
    <property type="entry name" value="ZINC-FINGER HOMEODOMAIN PROTEIN 2"/>
    <property type="match status" value="1"/>
</dbReference>
<evidence type="ECO:0000256" key="1">
    <source>
        <dbReference type="ARBA" id="ARBA00022723"/>
    </source>
</evidence>
<reference evidence="6 7" key="1">
    <citation type="submission" date="2024-12" db="EMBL/GenBank/DDBJ databases">
        <title>The unique morphological basis and parallel evolutionary history of personate flowers in Penstemon.</title>
        <authorList>
            <person name="Depatie T.H."/>
            <person name="Wessinger C.A."/>
        </authorList>
    </citation>
    <scope>NUCLEOTIDE SEQUENCE [LARGE SCALE GENOMIC DNA]</scope>
    <source>
        <strain evidence="6">WTNN_2</strain>
        <tissue evidence="6">Leaf</tissue>
    </source>
</reference>
<dbReference type="AlphaFoldDB" id="A0ABD3SHU5"/>
<keyword evidence="2" id="KW-0863">Zinc-finger</keyword>
<feature type="domain" description="ZF-HD dimerization-type" evidence="5">
    <location>
        <begin position="18"/>
        <end position="67"/>
    </location>
</feature>
<name>A0ABD3SHU5_9LAMI</name>
<dbReference type="NCBIfam" id="TIGR01566">
    <property type="entry name" value="ZF_HD_prot_N"/>
    <property type="match status" value="1"/>
</dbReference>
<dbReference type="PROSITE" id="PS51523">
    <property type="entry name" value="ZF_HD_DIMER"/>
    <property type="match status" value="1"/>
</dbReference>
<protein>
    <recommendedName>
        <fullName evidence="5">ZF-HD dimerization-type domain-containing protein</fullName>
    </recommendedName>
</protein>
<evidence type="ECO:0000256" key="3">
    <source>
        <dbReference type="ARBA" id="ARBA00022833"/>
    </source>
</evidence>
<dbReference type="PANTHER" id="PTHR31948:SF72">
    <property type="entry name" value="ZINC-FINGER HOMEODOMAIN PROTEIN 10"/>
    <property type="match status" value="1"/>
</dbReference>
<keyword evidence="1" id="KW-0479">Metal-binding</keyword>
<dbReference type="EMBL" id="JBJXBP010000006">
    <property type="protein sequence ID" value="KAL3824136.1"/>
    <property type="molecule type" value="Genomic_DNA"/>
</dbReference>
<evidence type="ECO:0000256" key="2">
    <source>
        <dbReference type="ARBA" id="ARBA00022771"/>
    </source>
</evidence>
<feature type="region of interest" description="Disordered" evidence="4">
    <location>
        <begin position="74"/>
        <end position="98"/>
    </location>
</feature>
<proteinExistence type="predicted"/>
<accession>A0ABD3SHU5</accession>
<evidence type="ECO:0000313" key="7">
    <source>
        <dbReference type="Proteomes" id="UP001634393"/>
    </source>
</evidence>
<dbReference type="InterPro" id="IPR006456">
    <property type="entry name" value="ZF_HD_homeobox_Cys/His_dimer"/>
</dbReference>
<dbReference type="Proteomes" id="UP001634393">
    <property type="component" value="Unassembled WGS sequence"/>
</dbReference>
<gene>
    <name evidence="6" type="ORF">ACJIZ3_020165</name>
</gene>
<comment type="caution">
    <text evidence="6">The sequence shown here is derived from an EMBL/GenBank/DDBJ whole genome shotgun (WGS) entry which is preliminary data.</text>
</comment>
<dbReference type="GO" id="GO:0008270">
    <property type="term" value="F:zinc ion binding"/>
    <property type="evidence" value="ECO:0007669"/>
    <property type="project" value="UniProtKB-KW"/>
</dbReference>
<evidence type="ECO:0000313" key="6">
    <source>
        <dbReference type="EMBL" id="KAL3824136.1"/>
    </source>
</evidence>
<keyword evidence="3" id="KW-0862">Zinc</keyword>
<dbReference type="Pfam" id="PF04770">
    <property type="entry name" value="ZF-HD_dimer"/>
    <property type="match status" value="1"/>
</dbReference>
<keyword evidence="7" id="KW-1185">Reference proteome</keyword>
<sequence length="130" mass="14151">MANNYNIHGEKVEIFVVYKECVHNHAARARGYVIDGCGQFLASGPNGTTGAMLCGVCGCHRNFHKRVEVELPRSYIPPTPTHGDQSPSPSTSTLGSTNITSTTTAILATQTYQSCTYVGQSRMNRAQREE</sequence>